<dbReference type="Proteomes" id="UP000441208">
    <property type="component" value="Unassembled WGS sequence"/>
</dbReference>
<evidence type="ECO:0000313" key="13">
    <source>
        <dbReference type="Proteomes" id="UP000440367"/>
    </source>
</evidence>
<reference evidence="10 11" key="1">
    <citation type="submission" date="2018-08" db="EMBL/GenBank/DDBJ databases">
        <title>Genomic investigation of the strawberry pathogen Phytophthora fragariae indicates pathogenicity is determined by transcriptional variation in three key races.</title>
        <authorList>
            <person name="Adams T.M."/>
            <person name="Armitage A.D."/>
            <person name="Sobczyk M.K."/>
            <person name="Bates H.J."/>
            <person name="Dunwell J.M."/>
            <person name="Nellist C.F."/>
            <person name="Harrison R.J."/>
        </authorList>
    </citation>
    <scope>NUCLEOTIDE SEQUENCE [LARGE SCALE GENOMIC DNA]</scope>
    <source>
        <strain evidence="9 12">A4</strain>
        <strain evidence="8 13">BC-1</strain>
        <strain evidence="7 17">BC-23</strain>
        <strain evidence="6 11">NOV-27</strain>
        <strain evidence="5 14">NOV-5</strain>
        <strain evidence="4 15">NOV-71</strain>
        <strain evidence="1 10">NOV-9</strain>
        <strain evidence="3 18">ONT-3</strain>
        <strain evidence="2 16">SCRP245</strain>
    </source>
</reference>
<accession>A0A6A3FS98</accession>
<name>A0A6A3FS98_9STRA</name>
<evidence type="ECO:0000313" key="12">
    <source>
        <dbReference type="Proteomes" id="UP000437068"/>
    </source>
</evidence>
<evidence type="ECO:0000313" key="18">
    <source>
        <dbReference type="Proteomes" id="UP000488956"/>
    </source>
</evidence>
<dbReference type="EMBL" id="QXFZ01000030">
    <property type="protein sequence ID" value="KAE9138699.1"/>
    <property type="molecule type" value="Genomic_DNA"/>
</dbReference>
<evidence type="ECO:0000313" key="14">
    <source>
        <dbReference type="Proteomes" id="UP000440732"/>
    </source>
</evidence>
<evidence type="ECO:0000313" key="5">
    <source>
        <dbReference type="EMBL" id="KAE9152905.1"/>
    </source>
</evidence>
<evidence type="ECO:0000313" key="7">
    <source>
        <dbReference type="EMBL" id="KAE9249377.1"/>
    </source>
</evidence>
<dbReference type="Proteomes" id="UP000440367">
    <property type="component" value="Unassembled WGS sequence"/>
</dbReference>
<keyword evidence="11" id="KW-1185">Reference proteome</keyword>
<dbReference type="EMBL" id="QXFX01000027">
    <property type="protein sequence ID" value="KAE9137920.1"/>
    <property type="molecule type" value="Genomic_DNA"/>
</dbReference>
<dbReference type="EMBL" id="QXGE01000029">
    <property type="protein sequence ID" value="KAE9328749.1"/>
    <property type="molecule type" value="Genomic_DNA"/>
</dbReference>
<dbReference type="Proteomes" id="UP000437068">
    <property type="component" value="Unassembled WGS sequence"/>
</dbReference>
<evidence type="ECO:0000313" key="2">
    <source>
        <dbReference type="EMBL" id="KAE9029998.1"/>
    </source>
</evidence>
<dbReference type="Proteomes" id="UP000460718">
    <property type="component" value="Unassembled WGS sequence"/>
</dbReference>
<dbReference type="Proteomes" id="UP000433483">
    <property type="component" value="Unassembled WGS sequence"/>
</dbReference>
<dbReference type="EMBL" id="QXGF01000033">
    <property type="protein sequence ID" value="KAE8948994.1"/>
    <property type="molecule type" value="Genomic_DNA"/>
</dbReference>
<evidence type="ECO:0000313" key="8">
    <source>
        <dbReference type="EMBL" id="KAE9256677.1"/>
    </source>
</evidence>
<evidence type="ECO:0000313" key="10">
    <source>
        <dbReference type="Proteomes" id="UP000429523"/>
    </source>
</evidence>
<evidence type="ECO:0000313" key="4">
    <source>
        <dbReference type="EMBL" id="KAE9138699.1"/>
    </source>
</evidence>
<dbReference type="Proteomes" id="UP000488956">
    <property type="component" value="Unassembled WGS sequence"/>
</dbReference>
<sequence length="108" mass="11208">MRLDVKINELTFVLAAMLVLGMAMGDALHAEAMISGVEVLVTVAAVKGFLPLADALVLPTRVAVGAIAAEDASAHFFRGGCSVAEACSAVRFLLVAFFFARSPATRGI</sequence>
<dbReference type="OrthoDB" id="145015at2759"/>
<evidence type="ECO:0000313" key="3">
    <source>
        <dbReference type="EMBL" id="KAE9137920.1"/>
    </source>
</evidence>
<dbReference type="EMBL" id="QXGC01000108">
    <property type="protein sequence ID" value="KAE9249377.1"/>
    <property type="molecule type" value="Genomic_DNA"/>
</dbReference>
<dbReference type="EMBL" id="QXGD01000042">
    <property type="protein sequence ID" value="KAE9256677.1"/>
    <property type="molecule type" value="Genomic_DNA"/>
</dbReference>
<organism evidence="1 10">
    <name type="scientific">Phytophthora fragariae</name>
    <dbReference type="NCBI Taxonomy" id="53985"/>
    <lineage>
        <taxon>Eukaryota</taxon>
        <taxon>Sar</taxon>
        <taxon>Stramenopiles</taxon>
        <taxon>Oomycota</taxon>
        <taxon>Peronosporomycetes</taxon>
        <taxon>Peronosporales</taxon>
        <taxon>Peronosporaceae</taxon>
        <taxon>Phytophthora</taxon>
    </lineage>
</organism>
<dbReference type="Proteomes" id="UP000440732">
    <property type="component" value="Unassembled WGS sequence"/>
</dbReference>
<dbReference type="Proteomes" id="UP000476176">
    <property type="component" value="Unassembled WGS sequence"/>
</dbReference>
<evidence type="ECO:0000313" key="1">
    <source>
        <dbReference type="EMBL" id="KAE8948994.1"/>
    </source>
</evidence>
<dbReference type="EMBL" id="QXGB01000037">
    <property type="protein sequence ID" value="KAE9235350.1"/>
    <property type="molecule type" value="Genomic_DNA"/>
</dbReference>
<dbReference type="Proteomes" id="UP000429523">
    <property type="component" value="Unassembled WGS sequence"/>
</dbReference>
<gene>
    <name evidence="9" type="ORF">PF001_g1257</name>
    <name evidence="8" type="ORF">PF002_g1740</name>
    <name evidence="7" type="ORF">PF004_g3436</name>
    <name evidence="6" type="ORF">PF005_g1517</name>
    <name evidence="5" type="ORF">PF006_g2936</name>
    <name evidence="4" type="ORF">PF007_g1307</name>
    <name evidence="1" type="ORF">PF009_g1426</name>
    <name evidence="3" type="ORF">PF010_g1140</name>
    <name evidence="2" type="ORF">PF011_g832</name>
</gene>
<evidence type="ECO:0000313" key="17">
    <source>
        <dbReference type="Proteomes" id="UP000476176"/>
    </source>
</evidence>
<proteinExistence type="predicted"/>
<comment type="caution">
    <text evidence="1">The sequence shown here is derived from an EMBL/GenBank/DDBJ whole genome shotgun (WGS) entry which is preliminary data.</text>
</comment>
<evidence type="ECO:0000313" key="16">
    <source>
        <dbReference type="Proteomes" id="UP000460718"/>
    </source>
</evidence>
<evidence type="ECO:0000313" key="15">
    <source>
        <dbReference type="Proteomes" id="UP000441208"/>
    </source>
</evidence>
<dbReference type="AlphaFoldDB" id="A0A6A3FS98"/>
<evidence type="ECO:0000313" key="11">
    <source>
        <dbReference type="Proteomes" id="UP000433483"/>
    </source>
</evidence>
<dbReference type="EMBL" id="QXGA01000088">
    <property type="protein sequence ID" value="KAE9152905.1"/>
    <property type="molecule type" value="Genomic_DNA"/>
</dbReference>
<protein>
    <submittedName>
        <fullName evidence="1">Uncharacterized protein</fullName>
    </submittedName>
</protein>
<evidence type="ECO:0000313" key="6">
    <source>
        <dbReference type="EMBL" id="KAE9235350.1"/>
    </source>
</evidence>
<dbReference type="EMBL" id="QXFW01000020">
    <property type="protein sequence ID" value="KAE9029998.1"/>
    <property type="molecule type" value="Genomic_DNA"/>
</dbReference>
<evidence type="ECO:0000313" key="9">
    <source>
        <dbReference type="EMBL" id="KAE9328749.1"/>
    </source>
</evidence>